<organism evidence="1 2">
    <name type="scientific">Cafeteria roenbergensis</name>
    <name type="common">Marine flagellate</name>
    <dbReference type="NCBI Taxonomy" id="33653"/>
    <lineage>
        <taxon>Eukaryota</taxon>
        <taxon>Sar</taxon>
        <taxon>Stramenopiles</taxon>
        <taxon>Bigyra</taxon>
        <taxon>Opalozoa</taxon>
        <taxon>Bicosoecida</taxon>
        <taxon>Cafeteriaceae</taxon>
        <taxon>Cafeteria</taxon>
    </lineage>
</organism>
<reference evidence="1 2" key="1">
    <citation type="submission" date="2019-07" db="EMBL/GenBank/DDBJ databases">
        <title>Genomes of Cafeteria roenbergensis.</title>
        <authorList>
            <person name="Fischer M.G."/>
            <person name="Hackl T."/>
            <person name="Roman M."/>
        </authorList>
    </citation>
    <scope>NUCLEOTIDE SEQUENCE [LARGE SCALE GENOMIC DNA]</scope>
    <source>
        <strain evidence="1 2">RCC970-E3</strain>
    </source>
</reference>
<sequence length="139" mass="13973">MRLIGAAVLGHAIGEHLPPGAHGPPPGPWSLSAPSFVPGRSGLFGSARAPDGASSQVPSGSVSVRIGSLRALLRLTPPAVDVFGPRYHEALSYEVGLHTHPALSAVAGVGDSLGNVALLDVSAVKPPVDGVPDGARPFE</sequence>
<evidence type="ECO:0000313" key="2">
    <source>
        <dbReference type="Proteomes" id="UP000324907"/>
    </source>
</evidence>
<name>A0A5A8DCX9_CAFRO</name>
<accession>A0A5A8DCX9</accession>
<comment type="caution">
    <text evidence="1">The sequence shown here is derived from an EMBL/GenBank/DDBJ whole genome shotgun (WGS) entry which is preliminary data.</text>
</comment>
<dbReference type="Proteomes" id="UP000324907">
    <property type="component" value="Unassembled WGS sequence"/>
</dbReference>
<gene>
    <name evidence="1" type="ORF">FNF28_04325</name>
</gene>
<proteinExistence type="predicted"/>
<dbReference type="EMBL" id="VLTL01000069">
    <property type="protein sequence ID" value="KAA0163266.1"/>
    <property type="molecule type" value="Genomic_DNA"/>
</dbReference>
<evidence type="ECO:0000313" key="1">
    <source>
        <dbReference type="EMBL" id="KAA0163266.1"/>
    </source>
</evidence>
<dbReference type="AlphaFoldDB" id="A0A5A8DCX9"/>
<protein>
    <submittedName>
        <fullName evidence="1">Uncharacterized protein</fullName>
    </submittedName>
</protein>